<evidence type="ECO:0000256" key="2">
    <source>
        <dbReference type="ARBA" id="ARBA00006307"/>
    </source>
</evidence>
<evidence type="ECO:0008006" key="10">
    <source>
        <dbReference type="Google" id="ProtNLM"/>
    </source>
</evidence>
<dbReference type="SMART" id="SM00087">
    <property type="entry name" value="PTH"/>
    <property type="match status" value="1"/>
</dbReference>
<feature type="chain" id="PRO_5017184948" description="Parathyroid hormone 4" evidence="7">
    <location>
        <begin position="25"/>
        <end position="113"/>
    </location>
</feature>
<evidence type="ECO:0000256" key="3">
    <source>
        <dbReference type="ARBA" id="ARBA00022525"/>
    </source>
</evidence>
<keyword evidence="4" id="KW-0165">Cleavage on pair of basic residues</keyword>
<dbReference type="AlphaFoldDB" id="A0A3B3R9K5"/>
<keyword evidence="3" id="KW-0964">Secreted</keyword>
<evidence type="ECO:0000313" key="9">
    <source>
        <dbReference type="Proteomes" id="UP000261540"/>
    </source>
</evidence>
<dbReference type="GeneTree" id="ENSGT00970000193560"/>
<reference evidence="8" key="2">
    <citation type="submission" date="2025-09" db="UniProtKB">
        <authorList>
            <consortium name="Ensembl"/>
        </authorList>
    </citation>
    <scope>IDENTIFICATION</scope>
</reference>
<evidence type="ECO:0000256" key="5">
    <source>
        <dbReference type="ARBA" id="ARBA00022702"/>
    </source>
</evidence>
<keyword evidence="7" id="KW-0732">Signal</keyword>
<dbReference type="InterPro" id="IPR003626">
    <property type="entry name" value="PTH-rel"/>
</dbReference>
<dbReference type="Pfam" id="PF01279">
    <property type="entry name" value="Parathyroid"/>
    <property type="match status" value="1"/>
</dbReference>
<protein>
    <recommendedName>
        <fullName evidence="10">Parathyroid hormone 4</fullName>
    </recommendedName>
</protein>
<evidence type="ECO:0000313" key="8">
    <source>
        <dbReference type="Ensembl" id="ENSPKIP00000014331.1"/>
    </source>
</evidence>
<keyword evidence="5" id="KW-0372">Hormone</keyword>
<comment type="similarity">
    <text evidence="2">Belongs to the parathyroid hormone family.</text>
</comment>
<evidence type="ECO:0000256" key="7">
    <source>
        <dbReference type="SAM" id="SignalP"/>
    </source>
</evidence>
<dbReference type="InterPro" id="IPR001415">
    <property type="entry name" value="PTH/PTH-rel"/>
</dbReference>
<evidence type="ECO:0000256" key="6">
    <source>
        <dbReference type="SAM" id="MobiDB-lite"/>
    </source>
</evidence>
<reference evidence="8" key="1">
    <citation type="submission" date="2025-08" db="UniProtKB">
        <authorList>
            <consortium name="Ensembl"/>
        </authorList>
    </citation>
    <scope>IDENTIFICATION</scope>
</reference>
<dbReference type="GO" id="GO:0005576">
    <property type="term" value="C:extracellular region"/>
    <property type="evidence" value="ECO:0007669"/>
    <property type="project" value="UniProtKB-SubCell"/>
</dbReference>
<organism evidence="8 9">
    <name type="scientific">Paramormyrops kingsleyae</name>
    <dbReference type="NCBI Taxonomy" id="1676925"/>
    <lineage>
        <taxon>Eukaryota</taxon>
        <taxon>Metazoa</taxon>
        <taxon>Chordata</taxon>
        <taxon>Craniata</taxon>
        <taxon>Vertebrata</taxon>
        <taxon>Euteleostomi</taxon>
        <taxon>Actinopterygii</taxon>
        <taxon>Neopterygii</taxon>
        <taxon>Teleostei</taxon>
        <taxon>Osteoglossocephala</taxon>
        <taxon>Osteoglossomorpha</taxon>
        <taxon>Osteoglossiformes</taxon>
        <taxon>Mormyridae</taxon>
        <taxon>Paramormyrops</taxon>
    </lineage>
</organism>
<name>A0A3B3R9K5_9TELE</name>
<dbReference type="Ensembl" id="ENSPKIT00000038770.1">
    <property type="protein sequence ID" value="ENSPKIP00000014331.1"/>
    <property type="gene ID" value="ENSPKIG00000001433.1"/>
</dbReference>
<accession>A0A3B3R9K5</accession>
<comment type="subcellular location">
    <subcellularLocation>
        <location evidence="1">Secreted</location>
    </subcellularLocation>
</comment>
<feature type="signal peptide" evidence="7">
    <location>
        <begin position="1"/>
        <end position="24"/>
    </location>
</feature>
<dbReference type="PANTHER" id="PTHR17223">
    <property type="entry name" value="PARATHYROID HORMONE-RELATED"/>
    <property type="match status" value="1"/>
</dbReference>
<proteinExistence type="inferred from homology"/>
<feature type="compositionally biased region" description="Pro residues" evidence="6">
    <location>
        <begin position="104"/>
        <end position="113"/>
    </location>
</feature>
<evidence type="ECO:0000256" key="4">
    <source>
        <dbReference type="ARBA" id="ARBA00022685"/>
    </source>
</evidence>
<dbReference type="Proteomes" id="UP000261540">
    <property type="component" value="Unplaced"/>
</dbReference>
<dbReference type="GO" id="GO:0030282">
    <property type="term" value="P:bone mineralization"/>
    <property type="evidence" value="ECO:0007669"/>
    <property type="project" value="InterPro"/>
</dbReference>
<dbReference type="GO" id="GO:0005179">
    <property type="term" value="F:hormone activity"/>
    <property type="evidence" value="ECO:0007669"/>
    <property type="project" value="UniProtKB-KW"/>
</dbReference>
<sequence length="113" mass="12663">MFGSHKSLQSVAAVLIFMLASVICQDNERRAVTEHQLMHDRGRAIQSLRRLIWLTSTMEGLHTAHSRIPPDAVPPDCQREYPEQPLAQLGRANSTPKTLWDVFPGPPLTGLPR</sequence>
<dbReference type="PANTHER" id="PTHR17223:SF0">
    <property type="entry name" value="PARATHYROID HORMONE-RELATED PROTEIN"/>
    <property type="match status" value="1"/>
</dbReference>
<keyword evidence="9" id="KW-1185">Reference proteome</keyword>
<feature type="region of interest" description="Disordered" evidence="6">
    <location>
        <begin position="90"/>
        <end position="113"/>
    </location>
</feature>
<evidence type="ECO:0000256" key="1">
    <source>
        <dbReference type="ARBA" id="ARBA00004613"/>
    </source>
</evidence>